<dbReference type="PROSITE" id="PS00380">
    <property type="entry name" value="RHODANESE_1"/>
    <property type="match status" value="1"/>
</dbReference>
<gene>
    <name evidence="11" type="ORF">GCM10011316_15750</name>
</gene>
<evidence type="ECO:0000259" key="10">
    <source>
        <dbReference type="PROSITE" id="PS50206"/>
    </source>
</evidence>
<comment type="catalytic activity">
    <reaction evidence="5">
        <text>2-oxo-3-sulfanylpropanoate + [thioredoxin]-dithiol = [thioredoxin]-disulfide + hydrogen sulfide + pyruvate + H(+)</text>
        <dbReference type="Rhea" id="RHEA:21740"/>
        <dbReference type="Rhea" id="RHEA-COMP:10698"/>
        <dbReference type="Rhea" id="RHEA-COMP:10700"/>
        <dbReference type="ChEBI" id="CHEBI:15361"/>
        <dbReference type="ChEBI" id="CHEBI:15378"/>
        <dbReference type="ChEBI" id="CHEBI:29919"/>
        <dbReference type="ChEBI" id="CHEBI:29950"/>
        <dbReference type="ChEBI" id="CHEBI:50058"/>
        <dbReference type="ChEBI" id="CHEBI:57678"/>
        <dbReference type="EC" id="2.8.1.2"/>
    </reaction>
    <physiologicalReaction direction="left-to-right" evidence="5">
        <dbReference type="Rhea" id="RHEA:21741"/>
    </physiologicalReaction>
</comment>
<dbReference type="OrthoDB" id="9781034at2"/>
<evidence type="ECO:0000313" key="12">
    <source>
        <dbReference type="Proteomes" id="UP000605148"/>
    </source>
</evidence>
<dbReference type="EC" id="2.8.1.2" evidence="6"/>
<accession>A0A916WZG3</accession>
<evidence type="ECO:0000256" key="8">
    <source>
        <dbReference type="ARBA" id="ARBA00078354"/>
    </source>
</evidence>
<dbReference type="PANTHER" id="PTHR11364:SF27">
    <property type="entry name" value="SULFURTRANSFERASE"/>
    <property type="match status" value="1"/>
</dbReference>
<dbReference type="AlphaFoldDB" id="A0A916WZG3"/>
<evidence type="ECO:0000256" key="6">
    <source>
        <dbReference type="ARBA" id="ARBA00066832"/>
    </source>
</evidence>
<dbReference type="InterPro" id="IPR001307">
    <property type="entry name" value="Thiosulphate_STrfase_CS"/>
</dbReference>
<dbReference type="Pfam" id="PF00581">
    <property type="entry name" value="Rhodanese"/>
    <property type="match status" value="2"/>
</dbReference>
<keyword evidence="3" id="KW-0808">Transferase</keyword>
<dbReference type="SUPFAM" id="SSF52821">
    <property type="entry name" value="Rhodanese/Cell cycle control phosphatase"/>
    <property type="match status" value="2"/>
</dbReference>
<dbReference type="EMBL" id="BMFA01000004">
    <property type="protein sequence ID" value="GGB44560.1"/>
    <property type="molecule type" value="Genomic_DNA"/>
</dbReference>
<dbReference type="SMART" id="SM00450">
    <property type="entry name" value="RHOD"/>
    <property type="match status" value="2"/>
</dbReference>
<reference evidence="11" key="1">
    <citation type="journal article" date="2014" name="Int. J. Syst. Evol. Microbiol.">
        <title>Complete genome sequence of Corynebacterium casei LMG S-19264T (=DSM 44701T), isolated from a smear-ripened cheese.</title>
        <authorList>
            <consortium name="US DOE Joint Genome Institute (JGI-PGF)"/>
            <person name="Walter F."/>
            <person name="Albersmeier A."/>
            <person name="Kalinowski J."/>
            <person name="Ruckert C."/>
        </authorList>
    </citation>
    <scope>NUCLEOTIDE SEQUENCE</scope>
    <source>
        <strain evidence="11">CGMCC 1.12426</strain>
    </source>
</reference>
<reference evidence="11" key="2">
    <citation type="submission" date="2020-09" db="EMBL/GenBank/DDBJ databases">
        <authorList>
            <person name="Sun Q."/>
            <person name="Zhou Y."/>
        </authorList>
    </citation>
    <scope>NUCLEOTIDE SEQUENCE</scope>
    <source>
        <strain evidence="11">CGMCC 1.12426</strain>
    </source>
</reference>
<dbReference type="GO" id="GO:0004792">
    <property type="term" value="F:thiosulfate-cyanide sulfurtransferase activity"/>
    <property type="evidence" value="ECO:0007669"/>
    <property type="project" value="InterPro"/>
</dbReference>
<evidence type="ECO:0000256" key="5">
    <source>
        <dbReference type="ARBA" id="ARBA00051793"/>
    </source>
</evidence>
<feature type="compositionally biased region" description="Basic and acidic residues" evidence="9">
    <location>
        <begin position="182"/>
        <end position="193"/>
    </location>
</feature>
<feature type="region of interest" description="Disordered" evidence="9">
    <location>
        <begin position="178"/>
        <end position="201"/>
    </location>
</feature>
<evidence type="ECO:0000256" key="4">
    <source>
        <dbReference type="ARBA" id="ARBA00022737"/>
    </source>
</evidence>
<dbReference type="Proteomes" id="UP000605148">
    <property type="component" value="Unassembled WGS sequence"/>
</dbReference>
<keyword evidence="4" id="KW-0677">Repeat</keyword>
<dbReference type="FunFam" id="3.40.250.10:FF:000001">
    <property type="entry name" value="Sulfurtransferase"/>
    <property type="match status" value="1"/>
</dbReference>
<dbReference type="InterPro" id="IPR001763">
    <property type="entry name" value="Rhodanese-like_dom"/>
</dbReference>
<protein>
    <recommendedName>
        <fullName evidence="7">3-mercaptopyruvate sulfurtransferase</fullName>
        <ecNumber evidence="6">2.8.1.2</ecNumber>
    </recommendedName>
    <alternativeName>
        <fullName evidence="8">Rhodanese-like protein</fullName>
    </alternativeName>
</protein>
<dbReference type="RefSeq" id="WP_150495699.1">
    <property type="nucleotide sequence ID" value="NZ_BMFA01000004.1"/>
</dbReference>
<dbReference type="PANTHER" id="PTHR11364">
    <property type="entry name" value="THIOSULFATE SULFERTANSFERASE"/>
    <property type="match status" value="1"/>
</dbReference>
<dbReference type="PROSITE" id="PS50206">
    <property type="entry name" value="RHODANESE_3"/>
    <property type="match status" value="2"/>
</dbReference>
<name>A0A916WZG3_9HYPH</name>
<dbReference type="GO" id="GO:0016784">
    <property type="term" value="F:3-mercaptopyruvate sulfurtransferase activity"/>
    <property type="evidence" value="ECO:0007669"/>
    <property type="project" value="UniProtKB-EC"/>
</dbReference>
<dbReference type="GO" id="GO:0005737">
    <property type="term" value="C:cytoplasm"/>
    <property type="evidence" value="ECO:0007669"/>
    <property type="project" value="UniProtKB-SubCell"/>
</dbReference>
<organism evidence="11 12">
    <name type="scientific">Roseibium aquae</name>
    <dbReference type="NCBI Taxonomy" id="1323746"/>
    <lineage>
        <taxon>Bacteria</taxon>
        <taxon>Pseudomonadati</taxon>
        <taxon>Pseudomonadota</taxon>
        <taxon>Alphaproteobacteria</taxon>
        <taxon>Hyphomicrobiales</taxon>
        <taxon>Stappiaceae</taxon>
        <taxon>Roseibium</taxon>
    </lineage>
</organism>
<keyword evidence="12" id="KW-1185">Reference proteome</keyword>
<evidence type="ECO:0000256" key="1">
    <source>
        <dbReference type="ARBA" id="ARBA00004496"/>
    </source>
</evidence>
<dbReference type="Gene3D" id="3.40.250.10">
    <property type="entry name" value="Rhodanese-like domain"/>
    <property type="match status" value="2"/>
</dbReference>
<evidence type="ECO:0000256" key="3">
    <source>
        <dbReference type="ARBA" id="ARBA00022679"/>
    </source>
</evidence>
<dbReference type="NCBIfam" id="NF008557">
    <property type="entry name" value="PRK11493.1"/>
    <property type="match status" value="1"/>
</dbReference>
<comment type="subcellular location">
    <subcellularLocation>
        <location evidence="1">Cytoplasm</location>
    </subcellularLocation>
</comment>
<comment type="caution">
    <text evidence="11">The sequence shown here is derived from an EMBL/GenBank/DDBJ whole genome shotgun (WGS) entry which is preliminary data.</text>
</comment>
<feature type="domain" description="Rhodanese" evidence="10">
    <location>
        <begin position="166"/>
        <end position="280"/>
    </location>
</feature>
<dbReference type="CDD" id="cd01448">
    <property type="entry name" value="TST_Repeat_1"/>
    <property type="match status" value="1"/>
</dbReference>
<dbReference type="InterPro" id="IPR036873">
    <property type="entry name" value="Rhodanese-like_dom_sf"/>
</dbReference>
<sequence length="284" mass="30601">MSAASPLVSTDWLAERLASPDLVVVDGSWYLPQMGRDAEAEYLEGHIPGAVRFDIDDVSDPASGLPHTLPAPHVFSSKMRKMGIGDGQRIVVYDGIGLFSAPRVWWMFKVMGAGEVFVLDGGIRKWKAEDRPLEDGRMTARPDRHFTARLNHMALADLNDVRNTIVNRSGQILDARPAGRFTGDEKEPREGMRSGHMPGARNLPFSELMNDDGTAKDADTIGQLLAAAGIDLNKPVTTTCGSGVTAAALTLALEIAGAKNLTLYDGSWSEWGGRDDTDVVTGPA</sequence>
<dbReference type="InterPro" id="IPR045078">
    <property type="entry name" value="TST/MPST-like"/>
</dbReference>
<evidence type="ECO:0000256" key="9">
    <source>
        <dbReference type="SAM" id="MobiDB-lite"/>
    </source>
</evidence>
<dbReference type="CDD" id="cd01449">
    <property type="entry name" value="TST_Repeat_2"/>
    <property type="match status" value="1"/>
</dbReference>
<evidence type="ECO:0000256" key="2">
    <source>
        <dbReference type="ARBA" id="ARBA00022490"/>
    </source>
</evidence>
<evidence type="ECO:0000313" key="11">
    <source>
        <dbReference type="EMBL" id="GGB44560.1"/>
    </source>
</evidence>
<evidence type="ECO:0000256" key="7">
    <source>
        <dbReference type="ARBA" id="ARBA00070833"/>
    </source>
</evidence>
<keyword evidence="2" id="KW-0963">Cytoplasm</keyword>
<proteinExistence type="predicted"/>
<dbReference type="FunFam" id="3.40.250.10:FF:000015">
    <property type="entry name" value="Sulfurtransferase"/>
    <property type="match status" value="1"/>
</dbReference>
<feature type="domain" description="Rhodanese" evidence="10">
    <location>
        <begin position="18"/>
        <end position="135"/>
    </location>
</feature>